<sequence length="267" mass="30647">MKRIIFLMAIMALAIGQSVHAQIFDSLRVKEDAENHLKEAQNQMNEKTERAMRENAIHRVSKIEKETVKAFNERREMAKDQVEKKKEEFKAKLEAKREEVKTRLEEKREEVKKRLEGIKDSKKRKTAEHLYDALNKVNDRITKHFEKVTDKLTEAVERIEQRADKAAANGQDVAEVRAKIAEAKAAIEAARSSVQTQAGKVYEFQADNAQELKTDIQAERDRLRADLEAVKTSISLARDAAHESLKSLAKIPRVDELEVEDSETEIE</sequence>
<gene>
    <name evidence="3" type="ORF">A3C04_02000</name>
</gene>
<evidence type="ECO:0000313" key="4">
    <source>
        <dbReference type="Proteomes" id="UP000178092"/>
    </source>
</evidence>
<evidence type="ECO:0000313" key="3">
    <source>
        <dbReference type="EMBL" id="OHA67670.1"/>
    </source>
</evidence>
<comment type="caution">
    <text evidence="3">The sequence shown here is derived from an EMBL/GenBank/DDBJ whole genome shotgun (WGS) entry which is preliminary data.</text>
</comment>
<reference evidence="3 4" key="1">
    <citation type="journal article" date="2016" name="Nat. Commun.">
        <title>Thousands of microbial genomes shed light on interconnected biogeochemical processes in an aquifer system.</title>
        <authorList>
            <person name="Anantharaman K."/>
            <person name="Brown C.T."/>
            <person name="Hug L.A."/>
            <person name="Sharon I."/>
            <person name="Castelle C.J."/>
            <person name="Probst A.J."/>
            <person name="Thomas B.C."/>
            <person name="Singh A."/>
            <person name="Wilkins M.J."/>
            <person name="Karaoz U."/>
            <person name="Brodie E.L."/>
            <person name="Williams K.H."/>
            <person name="Hubbard S.S."/>
            <person name="Banfield J.F."/>
        </authorList>
    </citation>
    <scope>NUCLEOTIDE SEQUENCE [LARGE SCALE GENOMIC DNA]</scope>
</reference>
<feature type="chain" id="PRO_5009584210" description="DUF5667 domain-containing protein" evidence="2">
    <location>
        <begin position="22"/>
        <end position="267"/>
    </location>
</feature>
<dbReference type="Proteomes" id="UP000178092">
    <property type="component" value="Unassembled WGS sequence"/>
</dbReference>
<dbReference type="SUPFAM" id="SSF58113">
    <property type="entry name" value="Apolipoprotein A-I"/>
    <property type="match status" value="1"/>
</dbReference>
<name>A0A1G2R491_9BACT</name>
<evidence type="ECO:0000256" key="2">
    <source>
        <dbReference type="SAM" id="SignalP"/>
    </source>
</evidence>
<proteinExistence type="predicted"/>
<accession>A0A1G2R491</accession>
<evidence type="ECO:0008006" key="5">
    <source>
        <dbReference type="Google" id="ProtNLM"/>
    </source>
</evidence>
<dbReference type="AlphaFoldDB" id="A0A1G2R491"/>
<evidence type="ECO:0000256" key="1">
    <source>
        <dbReference type="SAM" id="Coils"/>
    </source>
</evidence>
<organism evidence="3 4">
    <name type="scientific">Candidatus Wildermuthbacteria bacterium RIFCSPHIGHO2_02_FULL_45_25</name>
    <dbReference type="NCBI Taxonomy" id="1802450"/>
    <lineage>
        <taxon>Bacteria</taxon>
        <taxon>Candidatus Wildermuthiibacteriota</taxon>
    </lineage>
</organism>
<protein>
    <recommendedName>
        <fullName evidence="5">DUF5667 domain-containing protein</fullName>
    </recommendedName>
</protein>
<dbReference type="EMBL" id="MHTV01000006">
    <property type="protein sequence ID" value="OHA67670.1"/>
    <property type="molecule type" value="Genomic_DNA"/>
</dbReference>
<feature type="coiled-coil region" evidence="1">
    <location>
        <begin position="30"/>
        <end position="233"/>
    </location>
</feature>
<dbReference type="Gene3D" id="1.20.120.20">
    <property type="entry name" value="Apolipoprotein"/>
    <property type="match status" value="1"/>
</dbReference>
<keyword evidence="1" id="KW-0175">Coiled coil</keyword>
<feature type="signal peptide" evidence="2">
    <location>
        <begin position="1"/>
        <end position="21"/>
    </location>
</feature>
<keyword evidence="2" id="KW-0732">Signal</keyword>